<dbReference type="Pfam" id="PF06187">
    <property type="entry name" value="DUF993"/>
    <property type="match status" value="1"/>
</dbReference>
<dbReference type="InterPro" id="IPR013785">
    <property type="entry name" value="Aldolase_TIM"/>
</dbReference>
<proteinExistence type="predicted"/>
<dbReference type="RefSeq" id="WP_316016381.1">
    <property type="nucleotide sequence ID" value="NZ_JAWDID010000001.1"/>
</dbReference>
<gene>
    <name evidence="1" type="ORF">RKE40_01010</name>
</gene>
<protein>
    <submittedName>
        <fullName evidence="1">Dihydrodipicolinate synthase family protein</fullName>
    </submittedName>
</protein>
<evidence type="ECO:0000313" key="2">
    <source>
        <dbReference type="Proteomes" id="UP001254257"/>
    </source>
</evidence>
<sequence length="387" mass="42195">MAEITLPRADGGTERYTLAPASRFPQAHAPARTRTVFAAAHVVADPRKLNEPWRVPALDWDATLAFRRHLWGLGFKIAEAMDTSQRGQGLDWSNAAELIARVLAEARTVPGADLACGAGTDQLDLAAVRTLDDVIRAYEEQIAHVEKHGGKIILMASRALCRVAKGPDDYLSVYGRLLGQCRGKVILHWLGEMFDPALAGYWGSREFEPAMQTVLTLIREHAAKIDGIKISLLDAGKEITMRRQLPEGVVMYTGDDFNYAELIGGDEQGFSHGLLGIFDPIAPAAAAAFACLDAGDRQGFHAILDPTVTLARRLFEAPTQYYKSGVVFLAWLGGFQDHFRMVGGAESARGILHYADLFRLADRAGLFADPERATTRMGHLCALNGIA</sequence>
<reference evidence="1 2" key="1">
    <citation type="submission" date="2023-09" db="EMBL/GenBank/DDBJ databases">
        <title>Whole genome shotgun sequencing (WGS) of Bosea sp. ZW T0_25, isolated from stored onions (Allium cepa).</title>
        <authorList>
            <person name="Stoll D.A."/>
            <person name="Huch M."/>
        </authorList>
    </citation>
    <scope>NUCLEOTIDE SEQUENCE [LARGE SCALE GENOMIC DNA]</scope>
    <source>
        <strain evidence="1 2">ZW T0_25</strain>
    </source>
</reference>
<dbReference type="Gene3D" id="3.20.20.70">
    <property type="entry name" value="Aldolase class I"/>
    <property type="match status" value="1"/>
</dbReference>
<dbReference type="InterPro" id="IPR009334">
    <property type="entry name" value="DUF993"/>
</dbReference>
<organism evidence="1 2">
    <name type="scientific">Bosea rubneri</name>
    <dbReference type="NCBI Taxonomy" id="3075434"/>
    <lineage>
        <taxon>Bacteria</taxon>
        <taxon>Pseudomonadati</taxon>
        <taxon>Pseudomonadota</taxon>
        <taxon>Alphaproteobacteria</taxon>
        <taxon>Hyphomicrobiales</taxon>
        <taxon>Boseaceae</taxon>
        <taxon>Bosea</taxon>
    </lineage>
</organism>
<comment type="caution">
    <text evidence="1">The sequence shown here is derived from an EMBL/GenBank/DDBJ whole genome shotgun (WGS) entry which is preliminary data.</text>
</comment>
<dbReference type="EMBL" id="JAWDID010000001">
    <property type="protein sequence ID" value="MDU0338437.1"/>
    <property type="molecule type" value="Genomic_DNA"/>
</dbReference>
<accession>A0ABU3S0W4</accession>
<keyword evidence="2" id="KW-1185">Reference proteome</keyword>
<dbReference type="SUPFAM" id="SSF51569">
    <property type="entry name" value="Aldolase"/>
    <property type="match status" value="1"/>
</dbReference>
<dbReference type="Proteomes" id="UP001254257">
    <property type="component" value="Unassembled WGS sequence"/>
</dbReference>
<evidence type="ECO:0000313" key="1">
    <source>
        <dbReference type="EMBL" id="MDU0338437.1"/>
    </source>
</evidence>
<name>A0ABU3S0W4_9HYPH</name>